<dbReference type="Proteomes" id="UP000800200">
    <property type="component" value="Unassembled WGS sequence"/>
</dbReference>
<evidence type="ECO:0000259" key="2">
    <source>
        <dbReference type="Pfam" id="PF14420"/>
    </source>
</evidence>
<dbReference type="EMBL" id="ML994648">
    <property type="protein sequence ID" value="KAF2182456.1"/>
    <property type="molecule type" value="Genomic_DNA"/>
</dbReference>
<reference evidence="3" key="1">
    <citation type="journal article" date="2020" name="Stud. Mycol.">
        <title>101 Dothideomycetes genomes: a test case for predicting lifestyles and emergence of pathogens.</title>
        <authorList>
            <person name="Haridas S."/>
            <person name="Albert R."/>
            <person name="Binder M."/>
            <person name="Bloem J."/>
            <person name="Labutti K."/>
            <person name="Salamov A."/>
            <person name="Andreopoulos B."/>
            <person name="Baker S."/>
            <person name="Barry K."/>
            <person name="Bills G."/>
            <person name="Bluhm B."/>
            <person name="Cannon C."/>
            <person name="Castanera R."/>
            <person name="Culley D."/>
            <person name="Daum C."/>
            <person name="Ezra D."/>
            <person name="Gonzalez J."/>
            <person name="Henrissat B."/>
            <person name="Kuo A."/>
            <person name="Liang C."/>
            <person name="Lipzen A."/>
            <person name="Lutzoni F."/>
            <person name="Magnuson J."/>
            <person name="Mondo S."/>
            <person name="Nolan M."/>
            <person name="Ohm R."/>
            <person name="Pangilinan J."/>
            <person name="Park H.-J."/>
            <person name="Ramirez L."/>
            <person name="Alfaro M."/>
            <person name="Sun H."/>
            <person name="Tritt A."/>
            <person name="Yoshinaga Y."/>
            <person name="Zwiers L.-H."/>
            <person name="Turgeon B."/>
            <person name="Goodwin S."/>
            <person name="Spatafora J."/>
            <person name="Crous P."/>
            <person name="Grigoriev I."/>
        </authorList>
    </citation>
    <scope>NUCLEOTIDE SEQUENCE</scope>
    <source>
        <strain evidence="3">CBS 207.26</strain>
    </source>
</reference>
<accession>A0A6A6DXR6</accession>
<evidence type="ECO:0000256" key="1">
    <source>
        <dbReference type="SAM" id="MobiDB-lite"/>
    </source>
</evidence>
<organism evidence="3 4">
    <name type="scientific">Zopfia rhizophila CBS 207.26</name>
    <dbReference type="NCBI Taxonomy" id="1314779"/>
    <lineage>
        <taxon>Eukaryota</taxon>
        <taxon>Fungi</taxon>
        <taxon>Dikarya</taxon>
        <taxon>Ascomycota</taxon>
        <taxon>Pezizomycotina</taxon>
        <taxon>Dothideomycetes</taxon>
        <taxon>Dothideomycetes incertae sedis</taxon>
        <taxon>Zopfiaceae</taxon>
        <taxon>Zopfia</taxon>
    </lineage>
</organism>
<dbReference type="InterPro" id="IPR025676">
    <property type="entry name" value="Clr5_dom"/>
</dbReference>
<dbReference type="AlphaFoldDB" id="A0A6A6DXR6"/>
<keyword evidence="4" id="KW-1185">Reference proteome</keyword>
<name>A0A6A6DXR6_9PEZI</name>
<dbReference type="OrthoDB" id="5083163at2759"/>
<dbReference type="Pfam" id="PF14420">
    <property type="entry name" value="Clr5"/>
    <property type="match status" value="1"/>
</dbReference>
<protein>
    <recommendedName>
        <fullName evidence="2">Clr5 domain-containing protein</fullName>
    </recommendedName>
</protein>
<gene>
    <name evidence="3" type="ORF">K469DRAFT_728607</name>
</gene>
<feature type="domain" description="Clr5" evidence="2">
    <location>
        <begin position="23"/>
        <end position="64"/>
    </location>
</feature>
<feature type="region of interest" description="Disordered" evidence="1">
    <location>
        <begin position="95"/>
        <end position="137"/>
    </location>
</feature>
<sequence>MSQLSQRFRFVDPPVPRAKPIPRAKWDEHKEEMSSLYRIMTLEDLMAYMKVRRGFAPSTRQYIYHKDTPQEPANPARSQHQMSTSVENRICCHSARQNDPAATKRPKSVGSLHSFKSQRNSTERPRVPPKKHTFTNPESAFAITSGAQLSASTSTSPEYLPRLSCTTPSSGIVAGTRKDSNVPVLVVGSSNWETVDEQSDTDQLLSSGFDNLDMASLEKSSRLPHPGTQSCRRRFDSSRPIHTFSQEELIDMKMAAHFLHSLGCIRSAFSSPQFDIARSELFKALDEPRESATDVEHFIYRMLLADTYTRSDDKENEKFMSEIAIGCEIANDRMLDHFSDDHRSYDILTYHYLNKCLEYLNSFVQDTWDQGTLFVDKEHLQIRLLERIPGPFELRHGIMQNPCLRSCLQWCGKQLWSNLTFPDSWTDLQSKDQSYVYWSDHIGLYCAFWQRWQHQRRDSLGPPLDLWMSETETRMGITPAELLSMICGLIMSAAPSRTPQSAADLTDRAKGGFKAVLGLSDKVLGCQFLDTYSFMGTLFGAAPQRQFHDYTSFFATLLSSTRERAAYGQKARTFARAFIENDLNMVLPQFQRHVQPVQSRTSQWDSLHLSNAARVSMESLAATLLSTSIHSTEFSAMRSLRDQIQQASRRSSDMMDMLPSSVARMASRSHTSIPTVSDLSQLMADSLSLSSAQQAANATLDAIAADVMDLFSSLKRNPFSEKYGEVIES</sequence>
<evidence type="ECO:0000313" key="3">
    <source>
        <dbReference type="EMBL" id="KAF2182456.1"/>
    </source>
</evidence>
<proteinExistence type="predicted"/>
<evidence type="ECO:0000313" key="4">
    <source>
        <dbReference type="Proteomes" id="UP000800200"/>
    </source>
</evidence>